<feature type="transmembrane region" description="Helical" evidence="1">
    <location>
        <begin position="17"/>
        <end position="39"/>
    </location>
</feature>
<keyword evidence="1" id="KW-1133">Transmembrane helix</keyword>
<organism evidence="2 3">
    <name type="scientific">Calycina marina</name>
    <dbReference type="NCBI Taxonomy" id="1763456"/>
    <lineage>
        <taxon>Eukaryota</taxon>
        <taxon>Fungi</taxon>
        <taxon>Dikarya</taxon>
        <taxon>Ascomycota</taxon>
        <taxon>Pezizomycotina</taxon>
        <taxon>Leotiomycetes</taxon>
        <taxon>Helotiales</taxon>
        <taxon>Pezizellaceae</taxon>
        <taxon>Calycina</taxon>
    </lineage>
</organism>
<gene>
    <name evidence="2" type="ORF">BJ878DRAFT_490932</name>
</gene>
<evidence type="ECO:0000313" key="2">
    <source>
        <dbReference type="EMBL" id="KAG9247854.1"/>
    </source>
</evidence>
<dbReference type="EMBL" id="MU253762">
    <property type="protein sequence ID" value="KAG9247854.1"/>
    <property type="molecule type" value="Genomic_DNA"/>
</dbReference>
<name>A0A9P7Z9E7_9HELO</name>
<evidence type="ECO:0000256" key="1">
    <source>
        <dbReference type="SAM" id="Phobius"/>
    </source>
</evidence>
<reference evidence="2" key="1">
    <citation type="journal article" date="2021" name="IMA Fungus">
        <title>Genomic characterization of three marine fungi, including Emericellopsis atlantica sp. nov. with signatures of a generalist lifestyle and marine biomass degradation.</title>
        <authorList>
            <person name="Hagestad O.C."/>
            <person name="Hou L."/>
            <person name="Andersen J.H."/>
            <person name="Hansen E.H."/>
            <person name="Altermark B."/>
            <person name="Li C."/>
            <person name="Kuhnert E."/>
            <person name="Cox R.J."/>
            <person name="Crous P.W."/>
            <person name="Spatafora J.W."/>
            <person name="Lail K."/>
            <person name="Amirebrahimi M."/>
            <person name="Lipzen A."/>
            <person name="Pangilinan J."/>
            <person name="Andreopoulos W."/>
            <person name="Hayes R.D."/>
            <person name="Ng V."/>
            <person name="Grigoriev I.V."/>
            <person name="Jackson S.A."/>
            <person name="Sutton T.D.S."/>
            <person name="Dobson A.D.W."/>
            <person name="Rama T."/>
        </authorList>
    </citation>
    <scope>NUCLEOTIDE SEQUENCE</scope>
    <source>
        <strain evidence="2">TRa3180A</strain>
    </source>
</reference>
<comment type="caution">
    <text evidence="2">The sequence shown here is derived from an EMBL/GenBank/DDBJ whole genome shotgun (WGS) entry which is preliminary data.</text>
</comment>
<keyword evidence="3" id="KW-1185">Reference proteome</keyword>
<evidence type="ECO:0000313" key="3">
    <source>
        <dbReference type="Proteomes" id="UP000887226"/>
    </source>
</evidence>
<dbReference type="Proteomes" id="UP000887226">
    <property type="component" value="Unassembled WGS sequence"/>
</dbReference>
<sequence length="88" mass="9563">MGFRPGRFATVAPSSEYSIPLLVLPLPVFLVALLPAVLLRPLEGAGGADFADLGGTAVVFSIARSLSLSNLSRWNLQTIYCLWLWKIF</sequence>
<dbReference type="AlphaFoldDB" id="A0A9P7Z9E7"/>
<keyword evidence="1" id="KW-0812">Transmembrane</keyword>
<accession>A0A9P7Z9E7</accession>
<protein>
    <submittedName>
        <fullName evidence="2">Uncharacterized protein</fullName>
    </submittedName>
</protein>
<keyword evidence="1" id="KW-0472">Membrane</keyword>
<proteinExistence type="predicted"/>